<feature type="compositionally biased region" description="Acidic residues" evidence="1">
    <location>
        <begin position="141"/>
        <end position="150"/>
    </location>
</feature>
<keyword evidence="3" id="KW-1185">Reference proteome</keyword>
<sequence length="403" mass="43898">MPSHTPSPHRFLAPNPPSVQKSKAKPQSSLRNALALQTPNAKPATLKSQPQFQKLTPAKRFVIAPTRHKSAETPGKGKEREDGAWADTRTQFTPLPKPRRKFERVESIEEAQSSPAGQDEGHPDGVVHSIEHEARERDQEANEDEEDEILFETTSRIKRRRISPSASPSLPRPPSPQTSILPHNLTTHRFRPPAPRTLAPFPSIATAIAHTPTPATKPAHVSHRPHFILPALPTSPAKPSKPLPEIFSPSRQNGKYIPHGLASTVTSWIIETANTGFAAQERSGVVWGREREDGVKMRVRISGVSRGGRDAGGEEEGVECYAGGVVFVRGDTEREKSVYNASRAPSVAGDEGETRFLLAGQGGARGTGGVKIKTGCVIGLRAPMWHVHVGEEKWVVGVDWVVL</sequence>
<evidence type="ECO:0000256" key="1">
    <source>
        <dbReference type="SAM" id="MobiDB-lite"/>
    </source>
</evidence>
<name>A0A6A5SNG3_9PLEO</name>
<feature type="region of interest" description="Disordered" evidence="1">
    <location>
        <begin position="1"/>
        <end position="189"/>
    </location>
</feature>
<protein>
    <submittedName>
        <fullName evidence="2">Uncharacterized protein</fullName>
    </submittedName>
</protein>
<dbReference type="EMBL" id="ML976054">
    <property type="protein sequence ID" value="KAF1941009.1"/>
    <property type="molecule type" value="Genomic_DNA"/>
</dbReference>
<proteinExistence type="predicted"/>
<feature type="compositionally biased region" description="Basic and acidic residues" evidence="1">
    <location>
        <begin position="69"/>
        <end position="83"/>
    </location>
</feature>
<gene>
    <name evidence="2" type="ORF">EJ02DRAFT_435152</name>
</gene>
<reference evidence="2" key="1">
    <citation type="journal article" date="2020" name="Stud. Mycol.">
        <title>101 Dothideomycetes genomes: a test case for predicting lifestyles and emergence of pathogens.</title>
        <authorList>
            <person name="Haridas S."/>
            <person name="Albert R."/>
            <person name="Binder M."/>
            <person name="Bloem J."/>
            <person name="Labutti K."/>
            <person name="Salamov A."/>
            <person name="Andreopoulos B."/>
            <person name="Baker S."/>
            <person name="Barry K."/>
            <person name="Bills G."/>
            <person name="Bluhm B."/>
            <person name="Cannon C."/>
            <person name="Castanera R."/>
            <person name="Culley D."/>
            <person name="Daum C."/>
            <person name="Ezra D."/>
            <person name="Gonzalez J."/>
            <person name="Henrissat B."/>
            <person name="Kuo A."/>
            <person name="Liang C."/>
            <person name="Lipzen A."/>
            <person name="Lutzoni F."/>
            <person name="Magnuson J."/>
            <person name="Mondo S."/>
            <person name="Nolan M."/>
            <person name="Ohm R."/>
            <person name="Pangilinan J."/>
            <person name="Park H.-J."/>
            <person name="Ramirez L."/>
            <person name="Alfaro M."/>
            <person name="Sun H."/>
            <person name="Tritt A."/>
            <person name="Yoshinaga Y."/>
            <person name="Zwiers L.-H."/>
            <person name="Turgeon B."/>
            <person name="Goodwin S."/>
            <person name="Spatafora J."/>
            <person name="Crous P."/>
            <person name="Grigoriev I."/>
        </authorList>
    </citation>
    <scope>NUCLEOTIDE SEQUENCE</scope>
    <source>
        <strain evidence="2">CBS 161.51</strain>
    </source>
</reference>
<feature type="compositionally biased region" description="Polar residues" evidence="1">
    <location>
        <begin position="18"/>
        <end position="54"/>
    </location>
</feature>
<organism evidence="2 3">
    <name type="scientific">Clathrospora elynae</name>
    <dbReference type="NCBI Taxonomy" id="706981"/>
    <lineage>
        <taxon>Eukaryota</taxon>
        <taxon>Fungi</taxon>
        <taxon>Dikarya</taxon>
        <taxon>Ascomycota</taxon>
        <taxon>Pezizomycotina</taxon>
        <taxon>Dothideomycetes</taxon>
        <taxon>Pleosporomycetidae</taxon>
        <taxon>Pleosporales</taxon>
        <taxon>Diademaceae</taxon>
        <taxon>Clathrospora</taxon>
    </lineage>
</organism>
<feature type="compositionally biased region" description="Basic and acidic residues" evidence="1">
    <location>
        <begin position="119"/>
        <end position="140"/>
    </location>
</feature>
<dbReference type="Proteomes" id="UP000800038">
    <property type="component" value="Unassembled WGS sequence"/>
</dbReference>
<evidence type="ECO:0000313" key="2">
    <source>
        <dbReference type="EMBL" id="KAF1941009.1"/>
    </source>
</evidence>
<evidence type="ECO:0000313" key="3">
    <source>
        <dbReference type="Proteomes" id="UP000800038"/>
    </source>
</evidence>
<dbReference type="OrthoDB" id="5389296at2759"/>
<dbReference type="AlphaFoldDB" id="A0A6A5SNG3"/>
<accession>A0A6A5SNG3</accession>